<gene>
    <name evidence="2" type="ORF">OHV25_01425</name>
</gene>
<dbReference type="SUPFAM" id="SSF50923">
    <property type="entry name" value="Hemopexin-like domain"/>
    <property type="match status" value="1"/>
</dbReference>
<feature type="chain" id="PRO_5044018577" evidence="1">
    <location>
        <begin position="28"/>
        <end position="348"/>
    </location>
</feature>
<dbReference type="PROSITE" id="PS51642">
    <property type="entry name" value="HEMOPEXIN_2"/>
    <property type="match status" value="2"/>
</dbReference>
<keyword evidence="1" id="KW-0732">Signal</keyword>
<name>A0AAU2GSW6_9ACTN</name>
<dbReference type="EMBL" id="CP108253">
    <property type="protein sequence ID" value="WTU38310.1"/>
    <property type="molecule type" value="Genomic_DNA"/>
</dbReference>
<accession>A0AAU2GSW6</accession>
<sequence>MLISPVARPALALAAAAVLSSATAALAADDVPPGEKQKAETIQSRGEAPFDSIVGDPAVATDVFIFRGDSYYRYNGTKDRITALPKKISADWKGLNGSKCTSRVDAVARVPNIAGDSRSSAYFFCGNEYVPYDFALGAATGKTGKIAEKWPQFKGTDFEGGIDAALEKADGLYLFKGKKYATIRANEGGLGSPEFGDLSAWAGLEALCPKGVDGAAKASLRDYNYGKDDVWLFCGGTYVLYDSSGKGSVRVSGKVEEAWMGVWNMQFFDSRKGNRVLGLTERFRELEKRWVQLTPEQKAHVKESFDAAKVSVDAANTKKDSPENDALEAAALSNLMAAYEEIAKALMS</sequence>
<feature type="signal peptide" evidence="1">
    <location>
        <begin position="1"/>
        <end position="27"/>
    </location>
</feature>
<dbReference type="Gene3D" id="2.110.10.10">
    <property type="entry name" value="Hemopexin-like domain"/>
    <property type="match status" value="2"/>
</dbReference>
<protein>
    <submittedName>
        <fullName evidence="2">Uncharacterized protein</fullName>
    </submittedName>
</protein>
<dbReference type="SMART" id="SM00120">
    <property type="entry name" value="HX"/>
    <property type="match status" value="3"/>
</dbReference>
<evidence type="ECO:0000256" key="1">
    <source>
        <dbReference type="SAM" id="SignalP"/>
    </source>
</evidence>
<evidence type="ECO:0000313" key="2">
    <source>
        <dbReference type="EMBL" id="WTU38310.1"/>
    </source>
</evidence>
<dbReference type="AlphaFoldDB" id="A0AAU2GSW6"/>
<dbReference type="InterPro" id="IPR036375">
    <property type="entry name" value="Hemopexin-like_dom_sf"/>
</dbReference>
<proteinExistence type="predicted"/>
<dbReference type="InterPro" id="IPR018487">
    <property type="entry name" value="Hemopexin-like_repeat"/>
</dbReference>
<reference evidence="2" key="1">
    <citation type="submission" date="2022-10" db="EMBL/GenBank/DDBJ databases">
        <title>The complete genomes of actinobacterial strains from the NBC collection.</title>
        <authorList>
            <person name="Joergensen T.S."/>
            <person name="Alvarez Arevalo M."/>
            <person name="Sterndorff E.B."/>
            <person name="Faurdal D."/>
            <person name="Vuksanovic O."/>
            <person name="Mourched A.-S."/>
            <person name="Charusanti P."/>
            <person name="Shaw S."/>
            <person name="Blin K."/>
            <person name="Weber T."/>
        </authorList>
    </citation>
    <scope>NUCLEOTIDE SEQUENCE</scope>
    <source>
        <strain evidence="2">NBC_00060</strain>
    </source>
</reference>
<organism evidence="2">
    <name type="scientific">Streptomyces sp. NBC_00060</name>
    <dbReference type="NCBI Taxonomy" id="2975636"/>
    <lineage>
        <taxon>Bacteria</taxon>
        <taxon>Bacillati</taxon>
        <taxon>Actinomycetota</taxon>
        <taxon>Actinomycetes</taxon>
        <taxon>Kitasatosporales</taxon>
        <taxon>Streptomycetaceae</taxon>
        <taxon>Streptomyces</taxon>
    </lineage>
</organism>